<dbReference type="Proteomes" id="UP000025227">
    <property type="component" value="Unplaced"/>
</dbReference>
<dbReference type="PANTHER" id="PTHR23021">
    <property type="entry name" value="SERPENTINE RECEPTOR, CLASS T"/>
    <property type="match status" value="1"/>
</dbReference>
<feature type="transmembrane region" description="Helical" evidence="1">
    <location>
        <begin position="94"/>
        <end position="118"/>
    </location>
</feature>
<evidence type="ECO:0000313" key="3">
    <source>
        <dbReference type="WBParaSite" id="HCON_00128130-00001"/>
    </source>
</evidence>
<feature type="transmembrane region" description="Helical" evidence="1">
    <location>
        <begin position="173"/>
        <end position="198"/>
    </location>
</feature>
<keyword evidence="1" id="KW-1133">Transmembrane helix</keyword>
<protein>
    <submittedName>
        <fullName evidence="3">G_PROTEIN_RECEP_F1_2 domain-containing protein</fullName>
    </submittedName>
</protein>
<keyword evidence="2" id="KW-1185">Reference proteome</keyword>
<dbReference type="PANTHER" id="PTHR23021:SF18">
    <property type="entry name" value="SERPENTINE RECEPTOR, CLASS T"/>
    <property type="match status" value="1"/>
</dbReference>
<sequence length="288" mass="32906">MLFDINPNSEQFVIGIIYCSLAVIIAPAYVTIIYVMAKDKELRRNPQYRLMNQINCLDAGQVICHFLCGVFIIFPQVAVKLEVLVRICSSTSLFFWQALFPVIVVLAISRILIIVEYIGPERTPKVLKMVAAIGWMLTVGVWLFGFITQNSFLYGIVWMYDESKFGTSILSTIDIYLCFPSLGITYIAYLCFIVHLCVSGRDVSGSHRKVEIRIFLQGSILCSYMCVIVLISTNEDQWFAISDTTTAALDCIWIFLLYVNLFLLFAFNRTIRIKTAKTFFYGSWKISR</sequence>
<accession>A0A7I4YPI7</accession>
<feature type="transmembrane region" description="Helical" evidence="1">
    <location>
        <begin position="210"/>
        <end position="233"/>
    </location>
</feature>
<feature type="transmembrane region" description="Helical" evidence="1">
    <location>
        <begin position="12"/>
        <end position="35"/>
    </location>
</feature>
<feature type="transmembrane region" description="Helical" evidence="1">
    <location>
        <begin position="130"/>
        <end position="153"/>
    </location>
</feature>
<dbReference type="SUPFAM" id="SSF81321">
    <property type="entry name" value="Family A G protein-coupled receptor-like"/>
    <property type="match status" value="1"/>
</dbReference>
<dbReference type="WBParaSite" id="HCON_00128130-00001">
    <property type="protein sequence ID" value="HCON_00128130-00001"/>
    <property type="gene ID" value="HCON_00128130"/>
</dbReference>
<feature type="transmembrane region" description="Helical" evidence="1">
    <location>
        <begin position="56"/>
        <end position="74"/>
    </location>
</feature>
<dbReference type="OrthoDB" id="5833348at2759"/>
<feature type="transmembrane region" description="Helical" evidence="1">
    <location>
        <begin position="245"/>
        <end position="267"/>
    </location>
</feature>
<dbReference type="InterPro" id="IPR019425">
    <property type="entry name" value="7TM_GPCR_serpentine_rcpt_Srt"/>
</dbReference>
<keyword evidence="1" id="KW-0472">Membrane</keyword>
<evidence type="ECO:0000256" key="1">
    <source>
        <dbReference type="SAM" id="Phobius"/>
    </source>
</evidence>
<evidence type="ECO:0000313" key="2">
    <source>
        <dbReference type="Proteomes" id="UP000025227"/>
    </source>
</evidence>
<dbReference type="AlphaFoldDB" id="A0A7I4YPI7"/>
<keyword evidence="1" id="KW-0812">Transmembrane</keyword>
<reference evidence="3" key="1">
    <citation type="submission" date="2020-12" db="UniProtKB">
        <authorList>
            <consortium name="WormBaseParasite"/>
        </authorList>
    </citation>
    <scope>IDENTIFICATION</scope>
    <source>
        <strain evidence="3">MHco3</strain>
    </source>
</reference>
<proteinExistence type="predicted"/>
<organism evidence="2 3">
    <name type="scientific">Haemonchus contortus</name>
    <name type="common">Barber pole worm</name>
    <dbReference type="NCBI Taxonomy" id="6289"/>
    <lineage>
        <taxon>Eukaryota</taxon>
        <taxon>Metazoa</taxon>
        <taxon>Ecdysozoa</taxon>
        <taxon>Nematoda</taxon>
        <taxon>Chromadorea</taxon>
        <taxon>Rhabditida</taxon>
        <taxon>Rhabditina</taxon>
        <taxon>Rhabditomorpha</taxon>
        <taxon>Strongyloidea</taxon>
        <taxon>Trichostrongylidae</taxon>
        <taxon>Haemonchus</taxon>
    </lineage>
</organism>
<name>A0A7I4YPI7_HAECO</name>
<dbReference type="Gene3D" id="1.20.1070.10">
    <property type="entry name" value="Rhodopsin 7-helix transmembrane proteins"/>
    <property type="match status" value="1"/>
</dbReference>